<keyword evidence="2" id="KW-0808">Transferase</keyword>
<reference evidence="3" key="2">
    <citation type="submission" date="2011-02" db="EMBL/GenBank/DDBJ databases">
        <title>The complete genome of Fluviicola taffensis DSM 16823.</title>
        <authorList>
            <consortium name="US DOE Joint Genome Institute (JGI-PGF)"/>
            <person name="Lucas S."/>
            <person name="Copeland A."/>
            <person name="Lapidus A."/>
            <person name="Bruce D."/>
            <person name="Goodwin L."/>
            <person name="Pitluck S."/>
            <person name="Kyrpides N."/>
            <person name="Mavromatis K."/>
            <person name="Ivanova N."/>
            <person name="Mikhailova N."/>
            <person name="Pagani I."/>
            <person name="Chertkov O."/>
            <person name="Detter J.C."/>
            <person name="Han C."/>
            <person name="Tapia R."/>
            <person name="Land M."/>
            <person name="Hauser L."/>
            <person name="Markowitz V."/>
            <person name="Cheng J.-F."/>
            <person name="Hugenholtz P."/>
            <person name="Woyke T."/>
            <person name="Wu D."/>
            <person name="Tindall B."/>
            <person name="Pomrenke H.G."/>
            <person name="Brambilla E."/>
            <person name="Klenk H.-P."/>
            <person name="Eisen J.A."/>
        </authorList>
    </citation>
    <scope>NUCLEOTIDE SEQUENCE [LARGE SCALE GENOMIC DNA]</scope>
    <source>
        <strain evidence="3">DSM 16823 / RW262 / RW262</strain>
    </source>
</reference>
<dbReference type="Gene3D" id="3.40.630.30">
    <property type="match status" value="1"/>
</dbReference>
<gene>
    <name evidence="2" type="ordered locus">Fluta_2553</name>
</gene>
<dbReference type="STRING" id="755732.Fluta_2553"/>
<protein>
    <submittedName>
        <fullName evidence="2">GCN5-related N-acetyltransferase</fullName>
    </submittedName>
</protein>
<dbReference type="AlphaFoldDB" id="F2IEJ9"/>
<dbReference type="InterPro" id="IPR000182">
    <property type="entry name" value="GNAT_dom"/>
</dbReference>
<dbReference type="EMBL" id="CP002542">
    <property type="protein sequence ID" value="AEA44538.1"/>
    <property type="molecule type" value="Genomic_DNA"/>
</dbReference>
<accession>F2IEJ9</accession>
<feature type="domain" description="N-acetyltransferase" evidence="1">
    <location>
        <begin position="6"/>
        <end position="162"/>
    </location>
</feature>
<evidence type="ECO:0000313" key="3">
    <source>
        <dbReference type="Proteomes" id="UP000007463"/>
    </source>
</evidence>
<dbReference type="HOGENOM" id="CLU_119554_0_0_10"/>
<dbReference type="Proteomes" id="UP000007463">
    <property type="component" value="Chromosome"/>
</dbReference>
<keyword evidence="3" id="KW-1185">Reference proteome</keyword>
<organism evidence="2 3">
    <name type="scientific">Fluviicola taffensis (strain DSM 16823 / NCIMB 13979 / RW262)</name>
    <dbReference type="NCBI Taxonomy" id="755732"/>
    <lineage>
        <taxon>Bacteria</taxon>
        <taxon>Pseudomonadati</taxon>
        <taxon>Bacteroidota</taxon>
        <taxon>Flavobacteriia</taxon>
        <taxon>Flavobacteriales</taxon>
        <taxon>Crocinitomicaceae</taxon>
        <taxon>Fluviicola</taxon>
    </lineage>
</organism>
<sequence length="165" mass="19045">MNQNQVNIRKYEAADHNACMDAFKTNVPKYFTLEEVNEYEQFLAKLDNPEVLDNPLYYVMELENKFIGCGGIGEKEGIDGIPSITFVWGMVHNESHKKGFGEQLLQFRLGEIKLHFPTKKVILDTTQFSYTFFAKYGFKTLKITENGYGEGMHRYDMVLDESSKS</sequence>
<name>F2IEJ9_FLUTR</name>
<dbReference type="eggNOG" id="COG0456">
    <property type="taxonomic scope" value="Bacteria"/>
</dbReference>
<dbReference type="OrthoDB" id="961272at2"/>
<evidence type="ECO:0000313" key="2">
    <source>
        <dbReference type="EMBL" id="AEA44538.1"/>
    </source>
</evidence>
<dbReference type="Pfam" id="PF13673">
    <property type="entry name" value="Acetyltransf_10"/>
    <property type="match status" value="1"/>
</dbReference>
<dbReference type="CDD" id="cd04301">
    <property type="entry name" value="NAT_SF"/>
    <property type="match status" value="1"/>
</dbReference>
<evidence type="ECO:0000259" key="1">
    <source>
        <dbReference type="PROSITE" id="PS51186"/>
    </source>
</evidence>
<reference evidence="2 3" key="1">
    <citation type="journal article" date="2011" name="Stand. Genomic Sci.">
        <title>Complete genome sequence of the gliding freshwater bacterium Fluviicola taffensis type strain (RW262).</title>
        <authorList>
            <person name="Woyke T."/>
            <person name="Chertkov O."/>
            <person name="Lapidus A."/>
            <person name="Nolan M."/>
            <person name="Lucas S."/>
            <person name="Del Rio T.G."/>
            <person name="Tice H."/>
            <person name="Cheng J.F."/>
            <person name="Tapia R."/>
            <person name="Han C."/>
            <person name="Goodwin L."/>
            <person name="Pitluck S."/>
            <person name="Liolios K."/>
            <person name="Pagani I."/>
            <person name="Ivanova N."/>
            <person name="Huntemann M."/>
            <person name="Mavromatis K."/>
            <person name="Mikhailova N."/>
            <person name="Pati A."/>
            <person name="Chen A."/>
            <person name="Palaniappan K."/>
            <person name="Land M."/>
            <person name="Hauser L."/>
            <person name="Brambilla E.M."/>
            <person name="Rohde M."/>
            <person name="Mwirichia R."/>
            <person name="Sikorski J."/>
            <person name="Tindall B.J."/>
            <person name="Goker M."/>
            <person name="Bristow J."/>
            <person name="Eisen J.A."/>
            <person name="Markowitz V."/>
            <person name="Hugenholtz P."/>
            <person name="Klenk H.P."/>
            <person name="Kyrpides N.C."/>
        </authorList>
    </citation>
    <scope>NUCLEOTIDE SEQUENCE [LARGE SCALE GENOMIC DNA]</scope>
    <source>
        <strain evidence="3">DSM 16823 / RW262 / RW262</strain>
    </source>
</reference>
<dbReference type="GO" id="GO:0016747">
    <property type="term" value="F:acyltransferase activity, transferring groups other than amino-acyl groups"/>
    <property type="evidence" value="ECO:0007669"/>
    <property type="project" value="InterPro"/>
</dbReference>
<dbReference type="PROSITE" id="PS51186">
    <property type="entry name" value="GNAT"/>
    <property type="match status" value="1"/>
</dbReference>
<dbReference type="SUPFAM" id="SSF55729">
    <property type="entry name" value="Acyl-CoA N-acyltransferases (Nat)"/>
    <property type="match status" value="1"/>
</dbReference>
<proteinExistence type="predicted"/>
<dbReference type="RefSeq" id="WP_013687308.1">
    <property type="nucleotide sequence ID" value="NC_015321.1"/>
</dbReference>
<dbReference type="InterPro" id="IPR016181">
    <property type="entry name" value="Acyl_CoA_acyltransferase"/>
</dbReference>
<dbReference type="KEGG" id="fte:Fluta_2553"/>